<dbReference type="GO" id="GO:0006886">
    <property type="term" value="P:intracellular protein transport"/>
    <property type="evidence" value="ECO:0007669"/>
    <property type="project" value="TreeGrafter"/>
</dbReference>
<feature type="compositionally biased region" description="Polar residues" evidence="2">
    <location>
        <begin position="137"/>
        <end position="147"/>
    </location>
</feature>
<evidence type="ECO:0000313" key="5">
    <source>
        <dbReference type="EMBL" id="CAE0242030.1"/>
    </source>
</evidence>
<gene>
    <name evidence="5" type="ORF">PBIL07802_LOCUS4194</name>
    <name evidence="6" type="ORF">PBIL07802_LOCUS4202</name>
</gene>
<dbReference type="EMBL" id="HBIB01006770">
    <property type="protein sequence ID" value="CAE0242038.1"/>
    <property type="molecule type" value="Transcribed_RNA"/>
</dbReference>
<keyword evidence="3" id="KW-0472">Membrane</keyword>
<evidence type="ECO:0000256" key="2">
    <source>
        <dbReference type="SAM" id="MobiDB-lite"/>
    </source>
</evidence>
<dbReference type="PANTHER" id="PTHR19957">
    <property type="entry name" value="SYNTAXIN"/>
    <property type="match status" value="1"/>
</dbReference>
<sequence>MGSYADLSINSGSSNFRPVSDGQQDPDEYIEKGIATIIHNVAAIRALQKAKKSTARKKMLALIEDTRNLAQETGQQLRVTSTYTEGYQTDDRLKRQRRNKLASDFSSALTAFKEVSKESARNEKNLVQEEKLRKDTLSQQSEPVSSDNDADESEALLAQKESQKRFQAEVEYNEALIEERERGILEIENTLAEVNEIFTHIASIVQDQGEQIVTIESMTDQAKEITGEAVTELEKAKKLEKKSRKKICIIVAIVVVIAAVVAIMGGLFIR</sequence>
<accession>A0A7S3D042</accession>
<dbReference type="Gene3D" id="1.20.58.70">
    <property type="match status" value="1"/>
</dbReference>
<evidence type="ECO:0000259" key="4">
    <source>
        <dbReference type="PROSITE" id="PS50192"/>
    </source>
</evidence>
<dbReference type="InterPro" id="IPR000727">
    <property type="entry name" value="T_SNARE_dom"/>
</dbReference>
<dbReference type="AlphaFoldDB" id="A0A7S3D042"/>
<dbReference type="InterPro" id="IPR045242">
    <property type="entry name" value="Syntaxin"/>
</dbReference>
<dbReference type="GO" id="GO:0005484">
    <property type="term" value="F:SNAP receptor activity"/>
    <property type="evidence" value="ECO:0007669"/>
    <property type="project" value="TreeGrafter"/>
</dbReference>
<reference evidence="6" key="1">
    <citation type="submission" date="2021-01" db="EMBL/GenBank/DDBJ databases">
        <authorList>
            <person name="Corre E."/>
            <person name="Pelletier E."/>
            <person name="Niang G."/>
            <person name="Scheremetjew M."/>
            <person name="Finn R."/>
            <person name="Kale V."/>
            <person name="Holt S."/>
            <person name="Cochrane G."/>
            <person name="Meng A."/>
            <person name="Brown T."/>
            <person name="Cohen L."/>
        </authorList>
    </citation>
    <scope>NUCLEOTIDE SEQUENCE</scope>
    <source>
        <strain evidence="6">NIES-2562</strain>
    </source>
</reference>
<dbReference type="InterPro" id="IPR006011">
    <property type="entry name" value="Syntaxin_N"/>
</dbReference>
<dbReference type="SMART" id="SM00397">
    <property type="entry name" value="t_SNARE"/>
    <property type="match status" value="1"/>
</dbReference>
<name>A0A7S3D042_9EUKA</name>
<keyword evidence="3" id="KW-0812">Transmembrane</keyword>
<dbReference type="Gene3D" id="1.20.5.110">
    <property type="match status" value="1"/>
</dbReference>
<dbReference type="GO" id="GO:0048278">
    <property type="term" value="P:vesicle docking"/>
    <property type="evidence" value="ECO:0007669"/>
    <property type="project" value="TreeGrafter"/>
</dbReference>
<dbReference type="PROSITE" id="PS50192">
    <property type="entry name" value="T_SNARE"/>
    <property type="match status" value="1"/>
</dbReference>
<dbReference type="GO" id="GO:0031201">
    <property type="term" value="C:SNARE complex"/>
    <property type="evidence" value="ECO:0007669"/>
    <property type="project" value="TreeGrafter"/>
</dbReference>
<dbReference type="Pfam" id="PF05739">
    <property type="entry name" value="SNARE"/>
    <property type="match status" value="1"/>
</dbReference>
<organism evidence="6">
    <name type="scientific">Palpitomonas bilix</name>
    <dbReference type="NCBI Taxonomy" id="652834"/>
    <lineage>
        <taxon>Eukaryota</taxon>
        <taxon>Eukaryota incertae sedis</taxon>
    </lineage>
</organism>
<dbReference type="GO" id="GO:0006906">
    <property type="term" value="P:vesicle fusion"/>
    <property type="evidence" value="ECO:0007669"/>
    <property type="project" value="TreeGrafter"/>
</dbReference>
<dbReference type="Pfam" id="PF14523">
    <property type="entry name" value="Syntaxin_2"/>
    <property type="match status" value="1"/>
</dbReference>
<dbReference type="InterPro" id="IPR010989">
    <property type="entry name" value="SNARE"/>
</dbReference>
<feature type="transmembrane region" description="Helical" evidence="3">
    <location>
        <begin position="247"/>
        <end position="269"/>
    </location>
</feature>
<proteinExistence type="inferred from homology"/>
<feature type="region of interest" description="Disordered" evidence="2">
    <location>
        <begin position="1"/>
        <end position="25"/>
    </location>
</feature>
<dbReference type="SUPFAM" id="SSF47661">
    <property type="entry name" value="t-snare proteins"/>
    <property type="match status" value="1"/>
</dbReference>
<dbReference type="CDD" id="cd15840">
    <property type="entry name" value="SNARE_Qa"/>
    <property type="match status" value="1"/>
</dbReference>
<feature type="domain" description="T-SNARE coiled-coil homology" evidence="4">
    <location>
        <begin position="174"/>
        <end position="236"/>
    </location>
</feature>
<dbReference type="PANTHER" id="PTHR19957:SF38">
    <property type="entry name" value="LD27581P"/>
    <property type="match status" value="1"/>
</dbReference>
<feature type="compositionally biased region" description="Polar residues" evidence="2">
    <location>
        <begin position="8"/>
        <end position="23"/>
    </location>
</feature>
<comment type="similarity">
    <text evidence="1">Belongs to the syntaxin family.</text>
</comment>
<keyword evidence="3" id="KW-1133">Transmembrane helix</keyword>
<evidence type="ECO:0000313" key="6">
    <source>
        <dbReference type="EMBL" id="CAE0242038.1"/>
    </source>
</evidence>
<dbReference type="GO" id="GO:0012505">
    <property type="term" value="C:endomembrane system"/>
    <property type="evidence" value="ECO:0007669"/>
    <property type="project" value="TreeGrafter"/>
</dbReference>
<dbReference type="EMBL" id="HBIB01006759">
    <property type="protein sequence ID" value="CAE0242030.1"/>
    <property type="molecule type" value="Transcribed_RNA"/>
</dbReference>
<feature type="compositionally biased region" description="Basic and acidic residues" evidence="2">
    <location>
        <begin position="119"/>
        <end position="136"/>
    </location>
</feature>
<dbReference type="GO" id="GO:0000149">
    <property type="term" value="F:SNARE binding"/>
    <property type="evidence" value="ECO:0007669"/>
    <property type="project" value="TreeGrafter"/>
</dbReference>
<evidence type="ECO:0000256" key="1">
    <source>
        <dbReference type="ARBA" id="ARBA00009063"/>
    </source>
</evidence>
<protein>
    <recommendedName>
        <fullName evidence="4">t-SNARE coiled-coil homology domain-containing protein</fullName>
    </recommendedName>
</protein>
<feature type="region of interest" description="Disordered" evidence="2">
    <location>
        <begin position="119"/>
        <end position="154"/>
    </location>
</feature>
<evidence type="ECO:0000256" key="3">
    <source>
        <dbReference type="SAM" id="Phobius"/>
    </source>
</evidence>